<sequence>MAGEFTVGKRVQAVDELGRWCSARVVAVDDGEGLGTLVSFPGFRGHDILATPDRIRQPTLPIEEQHRRGCRPRAGRRNLEQKCTSQQLRFMAHCQAGDLIHTQDKEGTIAIVDPFNRTLKLHDGDHINLYDVVLPGCEQPPEKKCKKRKHHQIKGDCGHQQQPTVASKSVVQGAVQENHAQPSSYQQIHPQCNENQEENDNQVFRVGHHQCGKVHKVSY</sequence>
<dbReference type="KEGG" id="aplc:110990100"/>
<accession>A0A8B8A3Z5</accession>
<evidence type="ECO:0000313" key="1">
    <source>
        <dbReference type="Proteomes" id="UP000694845"/>
    </source>
</evidence>
<protein>
    <submittedName>
        <fullName evidence="2">Uncharacterized protein LOC110990100</fullName>
    </submittedName>
</protein>
<dbReference type="GeneID" id="110990100"/>
<dbReference type="AlphaFoldDB" id="A0A8B8A3Z5"/>
<keyword evidence="1" id="KW-1185">Reference proteome</keyword>
<name>A0A8B8A3Z5_ACAPL</name>
<dbReference type="RefSeq" id="XP_022110626.1">
    <property type="nucleotide sequence ID" value="XM_022254934.1"/>
</dbReference>
<evidence type="ECO:0000313" key="2">
    <source>
        <dbReference type="RefSeq" id="XP_022110626.1"/>
    </source>
</evidence>
<organism evidence="1 2">
    <name type="scientific">Acanthaster planci</name>
    <name type="common">Crown-of-thorns starfish</name>
    <dbReference type="NCBI Taxonomy" id="133434"/>
    <lineage>
        <taxon>Eukaryota</taxon>
        <taxon>Metazoa</taxon>
        <taxon>Echinodermata</taxon>
        <taxon>Eleutherozoa</taxon>
        <taxon>Asterozoa</taxon>
        <taxon>Asteroidea</taxon>
        <taxon>Valvatacea</taxon>
        <taxon>Valvatida</taxon>
        <taxon>Acanthasteridae</taxon>
        <taxon>Acanthaster</taxon>
    </lineage>
</organism>
<dbReference type="Proteomes" id="UP000694845">
    <property type="component" value="Unplaced"/>
</dbReference>
<proteinExistence type="predicted"/>
<gene>
    <name evidence="2" type="primary">LOC110990100</name>
</gene>
<reference evidence="2" key="1">
    <citation type="submission" date="2025-08" db="UniProtKB">
        <authorList>
            <consortium name="RefSeq"/>
        </authorList>
    </citation>
    <scope>IDENTIFICATION</scope>
</reference>
<dbReference type="Gene3D" id="2.30.30.140">
    <property type="match status" value="1"/>
</dbReference>